<keyword evidence="9" id="KW-1185">Reference proteome</keyword>
<dbReference type="PANTHER" id="PTHR43214">
    <property type="entry name" value="TWO-COMPONENT RESPONSE REGULATOR"/>
    <property type="match status" value="1"/>
</dbReference>
<evidence type="ECO:0000256" key="2">
    <source>
        <dbReference type="ARBA" id="ARBA00023015"/>
    </source>
</evidence>
<dbReference type="AlphaFoldDB" id="A0A1I3PAQ0"/>
<keyword evidence="3" id="KW-0238">DNA-binding</keyword>
<feature type="domain" description="HTH luxR-type" evidence="6">
    <location>
        <begin position="144"/>
        <end position="214"/>
    </location>
</feature>
<evidence type="ECO:0000259" key="7">
    <source>
        <dbReference type="PROSITE" id="PS50110"/>
    </source>
</evidence>
<keyword evidence="4" id="KW-0804">Transcription</keyword>
<dbReference type="InterPro" id="IPR039420">
    <property type="entry name" value="WalR-like"/>
</dbReference>
<organism evidence="8 9">
    <name type="scientific">Streptosporangium canum</name>
    <dbReference type="NCBI Taxonomy" id="324952"/>
    <lineage>
        <taxon>Bacteria</taxon>
        <taxon>Bacillati</taxon>
        <taxon>Actinomycetota</taxon>
        <taxon>Actinomycetes</taxon>
        <taxon>Streptosporangiales</taxon>
        <taxon>Streptosporangiaceae</taxon>
        <taxon>Streptosporangium</taxon>
    </lineage>
</organism>
<dbReference type="Gene3D" id="3.40.50.2300">
    <property type="match status" value="1"/>
</dbReference>
<dbReference type="InterPro" id="IPR011006">
    <property type="entry name" value="CheY-like_superfamily"/>
</dbReference>
<dbReference type="GeneID" id="96298276"/>
<dbReference type="GO" id="GO:0006355">
    <property type="term" value="P:regulation of DNA-templated transcription"/>
    <property type="evidence" value="ECO:0007669"/>
    <property type="project" value="InterPro"/>
</dbReference>
<evidence type="ECO:0000259" key="6">
    <source>
        <dbReference type="PROSITE" id="PS50043"/>
    </source>
</evidence>
<accession>A0A1I3PAQ0</accession>
<sequence length="223" mass="24401">MRVVVAEDLTLLRDGLIRLLSAKGFDVVEAVDNGPMLLDALTRHHPDVAVIDVRLPPTFTNEGLRAALEARRRLPGLPVLILSQYVEQLYARELLSDRAGAVGYLLKDRIGDVDEFVDSVRRVATGGTAMDSEVISQLLTRHGRDEPLAELTPRERQVLAMMAEGMSNLAIAGRLHVTDKAVGKHTNNIFAKLGLPPSDDHNRRVMAVLAWLEADPGPSGPPR</sequence>
<reference evidence="9" key="1">
    <citation type="submission" date="2016-10" db="EMBL/GenBank/DDBJ databases">
        <authorList>
            <person name="Varghese N."/>
            <person name="Submissions S."/>
        </authorList>
    </citation>
    <scope>NUCLEOTIDE SEQUENCE [LARGE SCALE GENOMIC DNA]</scope>
    <source>
        <strain evidence="9">CGMCC 4.2126</strain>
    </source>
</reference>
<dbReference type="GO" id="GO:0000160">
    <property type="term" value="P:phosphorelay signal transduction system"/>
    <property type="evidence" value="ECO:0007669"/>
    <property type="project" value="InterPro"/>
</dbReference>
<keyword evidence="1 5" id="KW-0597">Phosphoprotein</keyword>
<dbReference type="EMBL" id="FOQY01000007">
    <property type="protein sequence ID" value="SFJ18509.1"/>
    <property type="molecule type" value="Genomic_DNA"/>
</dbReference>
<dbReference type="SMART" id="SM00421">
    <property type="entry name" value="HTH_LUXR"/>
    <property type="match status" value="1"/>
</dbReference>
<dbReference type="Pfam" id="PF00072">
    <property type="entry name" value="Response_reg"/>
    <property type="match status" value="1"/>
</dbReference>
<dbReference type="PROSITE" id="PS50043">
    <property type="entry name" value="HTH_LUXR_2"/>
    <property type="match status" value="1"/>
</dbReference>
<dbReference type="SMART" id="SM00448">
    <property type="entry name" value="REC"/>
    <property type="match status" value="1"/>
</dbReference>
<dbReference type="PANTHER" id="PTHR43214:SF24">
    <property type="entry name" value="TRANSCRIPTIONAL REGULATORY PROTEIN NARL-RELATED"/>
    <property type="match status" value="1"/>
</dbReference>
<dbReference type="InterPro" id="IPR000792">
    <property type="entry name" value="Tscrpt_reg_LuxR_C"/>
</dbReference>
<evidence type="ECO:0000256" key="1">
    <source>
        <dbReference type="ARBA" id="ARBA00022553"/>
    </source>
</evidence>
<dbReference type="InterPro" id="IPR001789">
    <property type="entry name" value="Sig_transdc_resp-reg_receiver"/>
</dbReference>
<feature type="modified residue" description="4-aspartylphosphate" evidence="5">
    <location>
        <position position="52"/>
    </location>
</feature>
<evidence type="ECO:0000256" key="4">
    <source>
        <dbReference type="ARBA" id="ARBA00023163"/>
    </source>
</evidence>
<protein>
    <submittedName>
        <fullName evidence="8">Two component transcriptional regulator, LuxR family</fullName>
    </submittedName>
</protein>
<dbReference type="RefSeq" id="WP_093887175.1">
    <property type="nucleotide sequence ID" value="NZ_FOQY01000007.1"/>
</dbReference>
<dbReference type="InterPro" id="IPR058245">
    <property type="entry name" value="NreC/VraR/RcsB-like_REC"/>
</dbReference>
<dbReference type="PROSITE" id="PS50110">
    <property type="entry name" value="RESPONSE_REGULATORY"/>
    <property type="match status" value="1"/>
</dbReference>
<gene>
    <name evidence="8" type="ORF">SAMN05216275_10722</name>
</gene>
<evidence type="ECO:0000313" key="9">
    <source>
        <dbReference type="Proteomes" id="UP000199111"/>
    </source>
</evidence>
<dbReference type="CDD" id="cd17535">
    <property type="entry name" value="REC_NarL-like"/>
    <property type="match status" value="1"/>
</dbReference>
<dbReference type="GO" id="GO:0003677">
    <property type="term" value="F:DNA binding"/>
    <property type="evidence" value="ECO:0007669"/>
    <property type="project" value="UniProtKB-KW"/>
</dbReference>
<dbReference type="SUPFAM" id="SSF52172">
    <property type="entry name" value="CheY-like"/>
    <property type="match status" value="1"/>
</dbReference>
<evidence type="ECO:0000256" key="3">
    <source>
        <dbReference type="ARBA" id="ARBA00023125"/>
    </source>
</evidence>
<name>A0A1I3PAQ0_9ACTN</name>
<keyword evidence="2" id="KW-0805">Transcription regulation</keyword>
<dbReference type="Proteomes" id="UP000199111">
    <property type="component" value="Unassembled WGS sequence"/>
</dbReference>
<dbReference type="CDD" id="cd06170">
    <property type="entry name" value="LuxR_C_like"/>
    <property type="match status" value="1"/>
</dbReference>
<proteinExistence type="predicted"/>
<dbReference type="PRINTS" id="PR00038">
    <property type="entry name" value="HTHLUXR"/>
</dbReference>
<evidence type="ECO:0000256" key="5">
    <source>
        <dbReference type="PROSITE-ProRule" id="PRU00169"/>
    </source>
</evidence>
<feature type="domain" description="Response regulatory" evidence="7">
    <location>
        <begin position="2"/>
        <end position="122"/>
    </location>
</feature>
<evidence type="ECO:0000313" key="8">
    <source>
        <dbReference type="EMBL" id="SFJ18509.1"/>
    </source>
</evidence>
<dbReference type="Pfam" id="PF00196">
    <property type="entry name" value="GerE"/>
    <property type="match status" value="1"/>
</dbReference>